<dbReference type="Gene3D" id="3.30.300.30">
    <property type="match status" value="1"/>
</dbReference>
<dbReference type="InterPro" id="IPR042099">
    <property type="entry name" value="ANL_N_sf"/>
</dbReference>
<dbReference type="Proteomes" id="UP000050867">
    <property type="component" value="Unassembled WGS sequence"/>
</dbReference>
<dbReference type="AlphaFoldDB" id="A0A0T6LXM6"/>
<evidence type="ECO:0000256" key="1">
    <source>
        <dbReference type="ARBA" id="ARBA00006432"/>
    </source>
</evidence>
<dbReference type="FunFam" id="3.40.50.12780:FF:000013">
    <property type="entry name" value="Long-chain-fatty-acid--AMP ligase FadD32"/>
    <property type="match status" value="1"/>
</dbReference>
<organism evidence="7 8">
    <name type="scientific">Wenjunlia vitaminophila</name>
    <name type="common">Streptomyces vitaminophilus</name>
    <dbReference type="NCBI Taxonomy" id="76728"/>
    <lineage>
        <taxon>Bacteria</taxon>
        <taxon>Bacillati</taxon>
        <taxon>Actinomycetota</taxon>
        <taxon>Actinomycetes</taxon>
        <taxon>Kitasatosporales</taxon>
        <taxon>Streptomycetaceae</taxon>
        <taxon>Wenjunlia</taxon>
    </lineage>
</organism>
<dbReference type="InterPro" id="IPR000873">
    <property type="entry name" value="AMP-dep_synth/lig_dom"/>
</dbReference>
<dbReference type="OrthoDB" id="3671040at2"/>
<comment type="caution">
    <text evidence="7">The sequence shown here is derived from an EMBL/GenBank/DDBJ whole genome shotgun (WGS) entry which is preliminary data.</text>
</comment>
<dbReference type="EMBL" id="LLZU01000005">
    <property type="protein sequence ID" value="KRV50610.1"/>
    <property type="molecule type" value="Genomic_DNA"/>
</dbReference>
<dbReference type="RefSeq" id="WP_018381488.1">
    <property type="nucleotide sequence ID" value="NZ_LLZU01000005.1"/>
</dbReference>
<dbReference type="Gene3D" id="3.40.50.12780">
    <property type="entry name" value="N-terminal domain of ligase-like"/>
    <property type="match status" value="1"/>
</dbReference>
<dbReference type="Pfam" id="PF23024">
    <property type="entry name" value="AMP-dom_DIP2-like"/>
    <property type="match status" value="1"/>
</dbReference>
<feature type="domain" description="AMP-dependent synthetase/ligase" evidence="5">
    <location>
        <begin position="11"/>
        <end position="409"/>
    </location>
</feature>
<keyword evidence="4" id="KW-0443">Lipid metabolism</keyword>
<proteinExistence type="inferred from homology"/>
<evidence type="ECO:0000313" key="7">
    <source>
        <dbReference type="EMBL" id="KRV50610.1"/>
    </source>
</evidence>
<feature type="domain" description="AMP-binding enzyme C-terminal" evidence="6">
    <location>
        <begin position="452"/>
        <end position="560"/>
    </location>
</feature>
<gene>
    <name evidence="7" type="ORF">AQ490_16255</name>
</gene>
<dbReference type="GO" id="GO:0006633">
    <property type="term" value="P:fatty acid biosynthetic process"/>
    <property type="evidence" value="ECO:0007669"/>
    <property type="project" value="TreeGrafter"/>
</dbReference>
<dbReference type="InterPro" id="IPR025110">
    <property type="entry name" value="AMP-bd_C"/>
</dbReference>
<dbReference type="GO" id="GO:0005886">
    <property type="term" value="C:plasma membrane"/>
    <property type="evidence" value="ECO:0007669"/>
    <property type="project" value="TreeGrafter"/>
</dbReference>
<comment type="similarity">
    <text evidence="1">Belongs to the ATP-dependent AMP-binding enzyme family.</text>
</comment>
<evidence type="ECO:0000256" key="3">
    <source>
        <dbReference type="ARBA" id="ARBA00022832"/>
    </source>
</evidence>
<dbReference type="STRING" id="76728.AQ490_16255"/>
<keyword evidence="8" id="KW-1185">Reference proteome</keyword>
<sequence>MSPPALLVTALREHAERRGDRPALTFAGFTDGPSVPPVTLTYAELDLRARAVAGHLQGRDRPDRFVAVLCPQGEHFAVGFLGALYAGLPAVPLEEPEVFGSTSRLAALLADSRPSCLLTTSAGQPALERLRATHRELGAAEVILVDRVPDDEARRWTRPGITGDTLAYVQYTSGAVGSPRGVLVSHANVGHTAQQCLSAFGPDPDCVVVSWLPLFHDMGLALGVTVPLLLGHHTVLTTPEAVMEDPARWLRLLSQHRAHVTAGPGFALEMCVAGTTDEELGGLDLSALTTLISGGETVRPATLRRFTQRFARHGFVGTAHQPSYGLAEATVLVSSTPRGQAPRVLRCDREALTRGVALPVTRGGHALVECGTAVDQRIAVVDRQRRRELPPLRVGEVWVRGPNVTGGYHGQPGRTAEVFAARLEGSPAPWLRTGDLGFLHDGHLYLTGRIQDLIVIDGRNHYATDVEATVEGASPLVRAGHVAAFPIPGEHSQRLVVVAEFAGTGPGTPVGPVAEAVREAVRRRHGVAVADVVPLPPGSMPRTPSGKVRRSACRRQYLERFTLPFRAR</sequence>
<name>A0A0T6LXM6_WENVI</name>
<evidence type="ECO:0000259" key="5">
    <source>
        <dbReference type="Pfam" id="PF00501"/>
    </source>
</evidence>
<dbReference type="GO" id="GO:0070566">
    <property type="term" value="F:adenylyltransferase activity"/>
    <property type="evidence" value="ECO:0007669"/>
    <property type="project" value="TreeGrafter"/>
</dbReference>
<dbReference type="InterPro" id="IPR045851">
    <property type="entry name" value="AMP-bd_C_sf"/>
</dbReference>
<evidence type="ECO:0000313" key="8">
    <source>
        <dbReference type="Proteomes" id="UP000050867"/>
    </source>
</evidence>
<reference evidence="7 8" key="1">
    <citation type="submission" date="2015-10" db="EMBL/GenBank/DDBJ databases">
        <title>Draft genome sequence of pyrrolomycin-producing Streptomyces vitaminophilus.</title>
        <authorList>
            <person name="Graham D.E."/>
            <person name="Mahan K.M."/>
            <person name="Klingeman D.M."/>
            <person name="Hettich R.L."/>
            <person name="Parry R.J."/>
        </authorList>
    </citation>
    <scope>NUCLEOTIDE SEQUENCE [LARGE SCALE GENOMIC DNA]</scope>
    <source>
        <strain evidence="7 8">ATCC 31673</strain>
    </source>
</reference>
<evidence type="ECO:0000256" key="2">
    <source>
        <dbReference type="ARBA" id="ARBA00022598"/>
    </source>
</evidence>
<dbReference type="GO" id="GO:0016874">
    <property type="term" value="F:ligase activity"/>
    <property type="evidence" value="ECO:0007669"/>
    <property type="project" value="UniProtKB-KW"/>
</dbReference>
<evidence type="ECO:0000256" key="4">
    <source>
        <dbReference type="ARBA" id="ARBA00023098"/>
    </source>
</evidence>
<dbReference type="PANTHER" id="PTHR22754:SF32">
    <property type="entry name" value="DISCO-INTERACTING PROTEIN 2"/>
    <property type="match status" value="1"/>
</dbReference>
<dbReference type="PANTHER" id="PTHR22754">
    <property type="entry name" value="DISCO-INTERACTING PROTEIN 2 DIP2 -RELATED"/>
    <property type="match status" value="1"/>
</dbReference>
<dbReference type="SUPFAM" id="SSF56801">
    <property type="entry name" value="Acetyl-CoA synthetase-like"/>
    <property type="match status" value="1"/>
</dbReference>
<dbReference type="GO" id="GO:0071766">
    <property type="term" value="P:Actinobacterium-type cell wall biogenesis"/>
    <property type="evidence" value="ECO:0007669"/>
    <property type="project" value="UniProtKB-ARBA"/>
</dbReference>
<protein>
    <submittedName>
        <fullName evidence="7">Uncharacterized protein</fullName>
    </submittedName>
</protein>
<keyword evidence="2" id="KW-0436">Ligase</keyword>
<keyword evidence="3" id="KW-0276">Fatty acid metabolism</keyword>
<dbReference type="CDD" id="cd05931">
    <property type="entry name" value="FAAL"/>
    <property type="match status" value="1"/>
</dbReference>
<accession>A0A0T6LXM6</accession>
<dbReference type="Pfam" id="PF00501">
    <property type="entry name" value="AMP-binding"/>
    <property type="match status" value="1"/>
</dbReference>
<dbReference type="eggNOG" id="COG0318">
    <property type="taxonomic scope" value="Bacteria"/>
</dbReference>
<evidence type="ECO:0000259" key="6">
    <source>
        <dbReference type="Pfam" id="PF23024"/>
    </source>
</evidence>
<dbReference type="InterPro" id="IPR040097">
    <property type="entry name" value="FAAL/FAAC"/>
</dbReference>